<feature type="transmembrane region" description="Helical" evidence="7">
    <location>
        <begin position="251"/>
        <end position="272"/>
    </location>
</feature>
<evidence type="ECO:0000256" key="6">
    <source>
        <dbReference type="SAM" id="MobiDB-lite"/>
    </source>
</evidence>
<evidence type="ECO:0000256" key="5">
    <source>
        <dbReference type="ARBA" id="ARBA00023136"/>
    </source>
</evidence>
<evidence type="ECO:0000259" key="8">
    <source>
        <dbReference type="Pfam" id="PF00892"/>
    </source>
</evidence>
<evidence type="ECO:0000256" key="4">
    <source>
        <dbReference type="ARBA" id="ARBA00022989"/>
    </source>
</evidence>
<dbReference type="KEGG" id="afs:AFR_23935"/>
<feature type="transmembrane region" description="Helical" evidence="7">
    <location>
        <begin position="70"/>
        <end position="89"/>
    </location>
</feature>
<feature type="domain" description="EamA" evidence="8">
    <location>
        <begin position="3"/>
        <end position="138"/>
    </location>
</feature>
<organism evidence="9 10">
    <name type="scientific">Actinoplanes friuliensis DSM 7358</name>
    <dbReference type="NCBI Taxonomy" id="1246995"/>
    <lineage>
        <taxon>Bacteria</taxon>
        <taxon>Bacillati</taxon>
        <taxon>Actinomycetota</taxon>
        <taxon>Actinomycetes</taxon>
        <taxon>Micromonosporales</taxon>
        <taxon>Micromonosporaceae</taxon>
        <taxon>Actinoplanes</taxon>
    </lineage>
</organism>
<dbReference type="PANTHER" id="PTHR32322">
    <property type="entry name" value="INNER MEMBRANE TRANSPORTER"/>
    <property type="match status" value="1"/>
</dbReference>
<dbReference type="PATRIC" id="fig|1246995.3.peg.4848"/>
<dbReference type="HOGENOM" id="CLU_058004_0_0_11"/>
<feature type="transmembrane region" description="Helical" evidence="7">
    <location>
        <begin position="225"/>
        <end position="244"/>
    </location>
</feature>
<keyword evidence="4 7" id="KW-1133">Transmembrane helix</keyword>
<proteinExistence type="inferred from homology"/>
<gene>
    <name evidence="9" type="ORF">AFR_23935</name>
</gene>
<keyword evidence="5 7" id="KW-0472">Membrane</keyword>
<dbReference type="Proteomes" id="UP000017746">
    <property type="component" value="Chromosome"/>
</dbReference>
<keyword evidence="10" id="KW-1185">Reference proteome</keyword>
<reference evidence="9 10" key="1">
    <citation type="journal article" date="2014" name="J. Biotechnol.">
        <title>Complete genome sequence of the actinobacterium Actinoplanes friuliensis HAG 010964, producer of the lipopeptide antibiotic friulimycin.</title>
        <authorList>
            <person name="Ruckert C."/>
            <person name="Szczepanowski R."/>
            <person name="Albersmeier A."/>
            <person name="Goesmann A."/>
            <person name="Fischer N."/>
            <person name="Steinkamper A."/>
            <person name="Puhler A."/>
            <person name="Biener R."/>
            <person name="Schwartz D."/>
            <person name="Kalinowski J."/>
        </authorList>
    </citation>
    <scope>NUCLEOTIDE SEQUENCE [LARGE SCALE GENOMIC DNA]</scope>
    <source>
        <strain evidence="9 10">DSM 7358</strain>
    </source>
</reference>
<evidence type="ECO:0000256" key="2">
    <source>
        <dbReference type="ARBA" id="ARBA00007362"/>
    </source>
</evidence>
<dbReference type="InterPro" id="IPR050638">
    <property type="entry name" value="AA-Vitamin_Transporters"/>
</dbReference>
<dbReference type="STRING" id="1246995.AFR_23935"/>
<dbReference type="eggNOG" id="COG0697">
    <property type="taxonomic scope" value="Bacteria"/>
</dbReference>
<dbReference type="InterPro" id="IPR037185">
    <property type="entry name" value="EmrE-like"/>
</dbReference>
<feature type="transmembrane region" description="Helical" evidence="7">
    <location>
        <begin position="38"/>
        <end position="54"/>
    </location>
</feature>
<dbReference type="AlphaFoldDB" id="U5W514"/>
<evidence type="ECO:0000256" key="3">
    <source>
        <dbReference type="ARBA" id="ARBA00022692"/>
    </source>
</evidence>
<dbReference type="Pfam" id="PF00892">
    <property type="entry name" value="EamA"/>
    <property type="match status" value="1"/>
</dbReference>
<feature type="region of interest" description="Disordered" evidence="6">
    <location>
        <begin position="306"/>
        <end position="340"/>
    </location>
</feature>
<feature type="transmembrane region" description="Helical" evidence="7">
    <location>
        <begin position="156"/>
        <end position="178"/>
    </location>
</feature>
<evidence type="ECO:0000256" key="1">
    <source>
        <dbReference type="ARBA" id="ARBA00004141"/>
    </source>
</evidence>
<evidence type="ECO:0000313" key="10">
    <source>
        <dbReference type="Proteomes" id="UP000017746"/>
    </source>
</evidence>
<comment type="similarity">
    <text evidence="2">Belongs to the EamA transporter family.</text>
</comment>
<sequence length="340" mass="34693">MTRGITLGTGAGLLWGLAFVLPALAPGWSPVAITTGRYLAYGIVSVLVIALIARRRPGTLHTARRHWRHALLYAATGNVAYYLLLVVAIQTAGAPITTVLIGSIPVVMAAVANLREHRYRWRHLAGPLVLVSAGLAVVSGPGILHPAGGSAAEMAVGLAASTGAIVLWTSYGIGNATFLRRHPDLGGSLWAAVIGVATGGLALLLVPVALVTGPSTGAGGEVGDFLAASAALGIAVSWGATWLWNEASSRLSTTLAGLLITTETVAGYAYSYMLEARWPALLELLGFALVLVGVVAVTALRDHPGNAPKLPLEGSTSTDRPGQYGSPVGTPGGRSPDAGG</sequence>
<name>U5W514_9ACTN</name>
<dbReference type="EMBL" id="CP006272">
    <property type="protein sequence ID" value="AGZ43055.1"/>
    <property type="molecule type" value="Genomic_DNA"/>
</dbReference>
<keyword evidence="3 7" id="KW-0812">Transmembrane</keyword>
<comment type="subcellular location">
    <subcellularLocation>
        <location evidence="1">Membrane</location>
        <topology evidence="1">Multi-pass membrane protein</topology>
    </subcellularLocation>
</comment>
<protein>
    <recommendedName>
        <fullName evidence="8">EamA domain-containing protein</fullName>
    </recommendedName>
</protein>
<feature type="transmembrane region" description="Helical" evidence="7">
    <location>
        <begin position="95"/>
        <end position="112"/>
    </location>
</feature>
<accession>U5W514</accession>
<dbReference type="SUPFAM" id="SSF103481">
    <property type="entry name" value="Multidrug resistance efflux transporter EmrE"/>
    <property type="match status" value="1"/>
</dbReference>
<dbReference type="OrthoDB" id="4630069at2"/>
<dbReference type="GO" id="GO:0016020">
    <property type="term" value="C:membrane"/>
    <property type="evidence" value="ECO:0007669"/>
    <property type="project" value="UniProtKB-SubCell"/>
</dbReference>
<feature type="transmembrane region" description="Helical" evidence="7">
    <location>
        <begin position="190"/>
        <end position="213"/>
    </location>
</feature>
<dbReference type="RefSeq" id="WP_023363645.1">
    <property type="nucleotide sequence ID" value="NC_022657.1"/>
</dbReference>
<evidence type="ECO:0000256" key="7">
    <source>
        <dbReference type="SAM" id="Phobius"/>
    </source>
</evidence>
<feature type="transmembrane region" description="Helical" evidence="7">
    <location>
        <begin position="278"/>
        <end position="300"/>
    </location>
</feature>
<dbReference type="PANTHER" id="PTHR32322:SF2">
    <property type="entry name" value="EAMA DOMAIN-CONTAINING PROTEIN"/>
    <property type="match status" value="1"/>
</dbReference>
<feature type="transmembrane region" description="Helical" evidence="7">
    <location>
        <begin position="124"/>
        <end position="144"/>
    </location>
</feature>
<evidence type="ECO:0000313" key="9">
    <source>
        <dbReference type="EMBL" id="AGZ43055.1"/>
    </source>
</evidence>
<dbReference type="InterPro" id="IPR000620">
    <property type="entry name" value="EamA_dom"/>
</dbReference>